<gene>
    <name evidence="1" type="ORF">CCALI_01804</name>
</gene>
<accession>S0EV64</accession>
<proteinExistence type="predicted"/>
<dbReference type="Proteomes" id="UP000014227">
    <property type="component" value="Chromosome I"/>
</dbReference>
<dbReference type="HOGENOM" id="CLU_3097089_0_0_0"/>
<dbReference type="AlphaFoldDB" id="S0EV64"/>
<sequence length="51" mass="5482">MFIAFVMSHVEIGTESDAPLSSHTVHRLVAPINGCLLLTAATYRRNLAAEG</sequence>
<organism evidence="1 2">
    <name type="scientific">Chthonomonas calidirosea (strain DSM 23976 / ICMP 18418 / T49)</name>
    <dbReference type="NCBI Taxonomy" id="1303518"/>
    <lineage>
        <taxon>Bacteria</taxon>
        <taxon>Bacillati</taxon>
        <taxon>Armatimonadota</taxon>
        <taxon>Chthonomonadia</taxon>
        <taxon>Chthonomonadales</taxon>
        <taxon>Chthonomonadaceae</taxon>
        <taxon>Chthonomonas</taxon>
    </lineage>
</organism>
<dbReference type="InParanoid" id="S0EV64"/>
<protein>
    <submittedName>
        <fullName evidence="1">Uncharacterized protein</fullName>
    </submittedName>
</protein>
<dbReference type="EMBL" id="HF951689">
    <property type="protein sequence ID" value="CCW35616.1"/>
    <property type="molecule type" value="Genomic_DNA"/>
</dbReference>
<name>S0EV64_CHTCT</name>
<evidence type="ECO:0000313" key="2">
    <source>
        <dbReference type="Proteomes" id="UP000014227"/>
    </source>
</evidence>
<keyword evidence="2" id="KW-1185">Reference proteome</keyword>
<dbReference type="KEGG" id="ccz:CCALI_01804"/>
<reference evidence="2" key="1">
    <citation type="submission" date="2013-03" db="EMBL/GenBank/DDBJ databases">
        <title>Genome sequence of Chthonomonas calidirosea, the first sequenced genome from the Armatimonadetes phylum (formally candidate division OP10).</title>
        <authorList>
            <person name="Lee K.C.Y."/>
            <person name="Morgan X.C."/>
            <person name="Dunfield P.F."/>
            <person name="Tamas I."/>
            <person name="Houghton K.M."/>
            <person name="Vyssotski M."/>
            <person name="Ryan J.L.J."/>
            <person name="Lagutin K."/>
            <person name="McDonald I.R."/>
            <person name="Stott M.B."/>
        </authorList>
    </citation>
    <scope>NUCLEOTIDE SEQUENCE [LARGE SCALE GENOMIC DNA]</scope>
    <source>
        <strain evidence="2">DSM 23976 / ICMP 18418 / T49</strain>
    </source>
</reference>
<evidence type="ECO:0000313" key="1">
    <source>
        <dbReference type="EMBL" id="CCW35616.1"/>
    </source>
</evidence>